<dbReference type="Proteomes" id="UP001555176">
    <property type="component" value="Unassembled WGS sequence"/>
</dbReference>
<reference evidence="1 2" key="1">
    <citation type="submission" date="2024-04" db="EMBL/GenBank/DDBJ databases">
        <title>Bacterial genomes from commercial probiotics.</title>
        <authorList>
            <person name="Brady R."/>
            <person name="Call G.B."/>
            <person name="Chaston J.M."/>
        </authorList>
    </citation>
    <scope>NUCLEOTIDE SEQUENCE [LARGE SCALE GENOMIC DNA]</scope>
    <source>
        <strain evidence="2">gbc_m</strain>
    </source>
</reference>
<gene>
    <name evidence="1" type="ORF">ABC651_17055</name>
</gene>
<name>A0ABV3NNJ3_9BACI</name>
<evidence type="ECO:0000313" key="1">
    <source>
        <dbReference type="EMBL" id="MEW7080651.1"/>
    </source>
</evidence>
<evidence type="ECO:0000313" key="2">
    <source>
        <dbReference type="Proteomes" id="UP001555176"/>
    </source>
</evidence>
<proteinExistence type="predicted"/>
<organism evidence="1 2">
    <name type="scientific">Heyndrickxia faecalis</name>
    <dbReference type="NCBI Taxonomy" id="2824910"/>
    <lineage>
        <taxon>Bacteria</taxon>
        <taxon>Bacillati</taxon>
        <taxon>Bacillota</taxon>
        <taxon>Bacilli</taxon>
        <taxon>Bacillales</taxon>
        <taxon>Bacillaceae</taxon>
        <taxon>Heyndrickxia</taxon>
    </lineage>
</organism>
<keyword evidence="2" id="KW-1185">Reference proteome</keyword>
<protein>
    <submittedName>
        <fullName evidence="1">Uncharacterized protein</fullName>
    </submittedName>
</protein>
<dbReference type="EMBL" id="JBDGII010000131">
    <property type="protein sequence ID" value="MEW7080651.1"/>
    <property type="molecule type" value="Genomic_DNA"/>
</dbReference>
<feature type="non-terminal residue" evidence="1">
    <location>
        <position position="1"/>
    </location>
</feature>
<comment type="caution">
    <text evidence="1">The sequence shown here is derived from an EMBL/GenBank/DDBJ whole genome shotgun (WGS) entry which is preliminary data.</text>
</comment>
<sequence length="103" mass="11779">ANYSQTFVIFTNFYGKEYHLQKISYTTQQILHKKMAFFSGHGGLKGTKAAWSVIEMSFWRLQKDKRTPDSDRNVLLKASKGQKRPGWCSKCPFGASKGQKRLG</sequence>
<accession>A0ABV3NNJ3</accession>